<keyword evidence="3" id="KW-1185">Reference proteome</keyword>
<dbReference type="EMBL" id="OMKW01000001">
    <property type="protein sequence ID" value="SPF27853.1"/>
    <property type="molecule type" value="Genomic_DNA"/>
</dbReference>
<dbReference type="Proteomes" id="UP000244932">
    <property type="component" value="Unassembled WGS sequence"/>
</dbReference>
<evidence type="ECO:0000313" key="3">
    <source>
        <dbReference type="Proteomes" id="UP000244932"/>
    </source>
</evidence>
<organism evidence="2 3">
    <name type="scientific">Pontivivens insulae</name>
    <dbReference type="NCBI Taxonomy" id="1639689"/>
    <lineage>
        <taxon>Bacteria</taxon>
        <taxon>Pseudomonadati</taxon>
        <taxon>Pseudomonadota</taxon>
        <taxon>Alphaproteobacteria</taxon>
        <taxon>Rhodobacterales</taxon>
        <taxon>Paracoccaceae</taxon>
        <taxon>Pontivivens</taxon>
    </lineage>
</organism>
<feature type="compositionally biased region" description="Polar residues" evidence="1">
    <location>
        <begin position="46"/>
        <end position="55"/>
    </location>
</feature>
<name>A0A2R8A6K1_9RHOB</name>
<accession>A0A2R8A6K1</accession>
<evidence type="ECO:0000256" key="1">
    <source>
        <dbReference type="SAM" id="MobiDB-lite"/>
    </source>
</evidence>
<sequence length="83" mass="8194">MIAPLYPQPVAANATRSGSADPVVAPASAGQMPGSPSGGGTSTQTVEAVQQVGQTSEGAKILPELQVPRAAPEALISALAQED</sequence>
<feature type="compositionally biased region" description="Low complexity" evidence="1">
    <location>
        <begin position="25"/>
        <end position="35"/>
    </location>
</feature>
<feature type="region of interest" description="Disordered" evidence="1">
    <location>
        <begin position="1"/>
        <end position="55"/>
    </location>
</feature>
<protein>
    <submittedName>
        <fullName evidence="2">Uncharacterized protein</fullName>
    </submittedName>
</protein>
<dbReference type="AlphaFoldDB" id="A0A2R8A6K1"/>
<proteinExistence type="predicted"/>
<reference evidence="2 3" key="1">
    <citation type="submission" date="2018-03" db="EMBL/GenBank/DDBJ databases">
        <authorList>
            <person name="Keele B.F."/>
        </authorList>
    </citation>
    <scope>NUCLEOTIDE SEQUENCE [LARGE SCALE GENOMIC DNA]</scope>
    <source>
        <strain evidence="2 3">CeCT 8812</strain>
    </source>
</reference>
<dbReference type="RefSeq" id="WP_108780624.1">
    <property type="nucleotide sequence ID" value="NZ_OMKW01000001.1"/>
</dbReference>
<gene>
    <name evidence="2" type="ORF">POI8812_00148</name>
</gene>
<evidence type="ECO:0000313" key="2">
    <source>
        <dbReference type="EMBL" id="SPF27853.1"/>
    </source>
</evidence>